<organism evidence="1">
    <name type="scientific">viral metagenome</name>
    <dbReference type="NCBI Taxonomy" id="1070528"/>
    <lineage>
        <taxon>unclassified sequences</taxon>
        <taxon>metagenomes</taxon>
        <taxon>organismal metagenomes</taxon>
    </lineage>
</organism>
<protein>
    <submittedName>
        <fullName evidence="1">Uncharacterized protein</fullName>
    </submittedName>
</protein>
<proteinExistence type="predicted"/>
<evidence type="ECO:0000313" key="1">
    <source>
        <dbReference type="EMBL" id="QHS89556.1"/>
    </source>
</evidence>
<accession>A0A6C0BBR7</accession>
<dbReference type="EMBL" id="MN739113">
    <property type="protein sequence ID" value="QHS89556.1"/>
    <property type="molecule type" value="Genomic_DNA"/>
</dbReference>
<dbReference type="AlphaFoldDB" id="A0A6C0BBR7"/>
<name>A0A6C0BBR7_9ZZZZ</name>
<sequence>MDQCINNYCLTVFRKKRDKTTRDISKLLKVKPKYQTRKNILKVCIPAYCNKDCKDTFFEKGKKLPSAVLNPSFAKGSTAKNRKWYRKFVSDSRKDVFGRKINVLKDSFYEKISKTSVDKMKKEGALSGCVVSDKLLAS</sequence>
<reference evidence="1" key="1">
    <citation type="journal article" date="2020" name="Nature">
        <title>Giant virus diversity and host interactions through global metagenomics.</title>
        <authorList>
            <person name="Schulz F."/>
            <person name="Roux S."/>
            <person name="Paez-Espino D."/>
            <person name="Jungbluth S."/>
            <person name="Walsh D.A."/>
            <person name="Denef V.J."/>
            <person name="McMahon K.D."/>
            <person name="Konstantinidis K.T."/>
            <person name="Eloe-Fadrosh E.A."/>
            <person name="Kyrpides N.C."/>
            <person name="Woyke T."/>
        </authorList>
    </citation>
    <scope>NUCLEOTIDE SEQUENCE</scope>
    <source>
        <strain evidence="1">GVMAG-M-3300010158-60</strain>
    </source>
</reference>